<evidence type="ECO:0000256" key="1">
    <source>
        <dbReference type="SAM" id="Phobius"/>
    </source>
</evidence>
<feature type="transmembrane region" description="Helical" evidence="1">
    <location>
        <begin position="38"/>
        <end position="57"/>
    </location>
</feature>
<evidence type="ECO:0000313" key="2">
    <source>
        <dbReference type="EMBL" id="ARD70224.1"/>
    </source>
</evidence>
<feature type="transmembrane region" description="Helical" evidence="1">
    <location>
        <begin position="12"/>
        <end position="32"/>
    </location>
</feature>
<accession>A0A1V0M5Q4</accession>
<reference evidence="2" key="1">
    <citation type="submission" date="2017-01" db="EMBL/GenBank/DDBJ databases">
        <title>Complete nucleotide sequence of an IncP-2 blaVIM-2-harboring megaplasmid from Pseudomonas aeruginosa.</title>
        <authorList>
            <person name="Botelho J."/>
            <person name="Grosso F."/>
            <person name="Mabrouk A."/>
            <person name="Peixe L."/>
        </authorList>
    </citation>
    <scope>NUCLEOTIDE SEQUENCE</scope>
    <source>
        <strain evidence="2">FFUP_PS_37</strain>
        <plasmid evidence="2">pJB37</plasmid>
    </source>
</reference>
<proteinExistence type="predicted"/>
<name>A0A1V0M5Q4_PSEAI</name>
<keyword evidence="1" id="KW-0472">Membrane</keyword>
<geneLocation type="plasmid" evidence="2">
    <name>pJB37</name>
</geneLocation>
<keyword evidence="1" id="KW-1133">Transmembrane helix</keyword>
<keyword evidence="1" id="KW-0812">Transmembrane</keyword>
<sequence>MNRSNNMRKTAYHLGVFAFGMLSVGQMVPVLLGDESLGNWQFAGLTLTVLLTIACSYKASASKDVVES</sequence>
<organism evidence="2">
    <name type="scientific">Pseudomonas aeruginosa</name>
    <dbReference type="NCBI Taxonomy" id="287"/>
    <lineage>
        <taxon>Bacteria</taxon>
        <taxon>Pseudomonadati</taxon>
        <taxon>Pseudomonadota</taxon>
        <taxon>Gammaproteobacteria</taxon>
        <taxon>Pseudomonadales</taxon>
        <taxon>Pseudomonadaceae</taxon>
        <taxon>Pseudomonas</taxon>
    </lineage>
</organism>
<dbReference type="AlphaFoldDB" id="A0A1V0M5Q4"/>
<dbReference type="EMBL" id="KY494864">
    <property type="protein sequence ID" value="ARD70224.1"/>
    <property type="molecule type" value="Genomic_DNA"/>
</dbReference>
<keyword evidence="2" id="KW-0614">Plasmid</keyword>
<protein>
    <submittedName>
        <fullName evidence="2">Uncharacterized protein</fullName>
    </submittedName>
</protein>